<reference evidence="4 5" key="1">
    <citation type="submission" date="2015-04" db="EMBL/GenBank/DDBJ databases">
        <title>Complete genome sequence of Schizopora paradoxa KUC8140, a cosmopolitan wood degrader in East Asia.</title>
        <authorList>
            <consortium name="DOE Joint Genome Institute"/>
            <person name="Min B."/>
            <person name="Park H."/>
            <person name="Jang Y."/>
            <person name="Kim J.-J."/>
            <person name="Kim K.H."/>
            <person name="Pangilinan J."/>
            <person name="Lipzen A."/>
            <person name="Riley R."/>
            <person name="Grigoriev I.V."/>
            <person name="Spatafora J.W."/>
            <person name="Choi I.-G."/>
        </authorList>
    </citation>
    <scope>NUCLEOTIDE SEQUENCE [LARGE SCALE GENOMIC DNA]</scope>
    <source>
        <strain evidence="4 5">KUC8140</strain>
    </source>
</reference>
<protein>
    <recommendedName>
        <fullName evidence="6">Dystroglycan-type cadherin-like domain-containing protein</fullName>
    </recommendedName>
</protein>
<proteinExistence type="predicted"/>
<feature type="compositionally biased region" description="Acidic residues" evidence="1">
    <location>
        <begin position="236"/>
        <end position="247"/>
    </location>
</feature>
<feature type="signal peptide" evidence="3">
    <location>
        <begin position="1"/>
        <end position="19"/>
    </location>
</feature>
<feature type="transmembrane region" description="Helical" evidence="2">
    <location>
        <begin position="335"/>
        <end position="355"/>
    </location>
</feature>
<keyword evidence="3" id="KW-0732">Signal</keyword>
<accession>A0A0H2RW93</accession>
<feature type="region of interest" description="Disordered" evidence="1">
    <location>
        <begin position="214"/>
        <end position="264"/>
    </location>
</feature>
<feature type="chain" id="PRO_5005202046" description="Dystroglycan-type cadherin-like domain-containing protein" evidence="3">
    <location>
        <begin position="20"/>
        <end position="590"/>
    </location>
</feature>
<keyword evidence="2" id="KW-0812">Transmembrane</keyword>
<sequence length="590" mass="64023">MHATAALFGLLASAQVVFANFTFVHFSGVNQCGPFSVNFTGGQLPTALPLTITVVPFFARPVSIPIPLSGWDEVTQSGSAVVDFLPLFGNTQFVASLDDADGNSLGFVSDVMKVNPSNDTFCLPPRPSHGGKDSDDDSSSSSSSTSTSDFYNVKGTLNQCAQFNVTFKRSLITNPPTIRAFIPRAVSYFVNTTTRTLEGLDSVNTTVEGHINSTLAATTRMRRRRKGSGKDSSGKDDDDDDDDDDDGRGDSDNNNRGNNNGNENSFQPFVLNVIHGEQVVLLFNDTKGHAQTSPLITVGGDAGSPTSCFKSLDAPISMTKTTSRTSTSSNTLKTVIAVVSSIVVLLIGAFMVFIIRRKRLHLMRGEVRRSMSFNWTEDISMGTGSFIDRVYSRVSHFWSSPQPMSPRAPLVATKARSFGRLSNFDEKTDLEAGKSEFDDDKSSLNSWSIVQEFPKVPPVAPSRPYRSTGMFSLGEVERALDTQLYHMRGSSEKSLRLTPQPQAPIIVTPSSRPRSDPDAPRSAVPSALSSARYSSSSSFTSPKRSPFVRVLKAQPPSDDTSSFFDTCSILSSSNFVPNPTRSPEKADRRT</sequence>
<feature type="compositionally biased region" description="Low complexity" evidence="1">
    <location>
        <begin position="139"/>
        <end position="148"/>
    </location>
</feature>
<evidence type="ECO:0000256" key="1">
    <source>
        <dbReference type="SAM" id="MobiDB-lite"/>
    </source>
</evidence>
<evidence type="ECO:0008006" key="6">
    <source>
        <dbReference type="Google" id="ProtNLM"/>
    </source>
</evidence>
<dbReference type="AlphaFoldDB" id="A0A0H2RW93"/>
<feature type="compositionally biased region" description="Low complexity" evidence="1">
    <location>
        <begin position="520"/>
        <end position="547"/>
    </location>
</feature>
<name>A0A0H2RW93_9AGAM</name>
<dbReference type="EMBL" id="KQ086067">
    <property type="protein sequence ID" value="KLO09066.1"/>
    <property type="molecule type" value="Genomic_DNA"/>
</dbReference>
<feature type="compositionally biased region" description="Low complexity" evidence="1">
    <location>
        <begin position="555"/>
        <end position="566"/>
    </location>
</feature>
<feature type="region of interest" description="Disordered" evidence="1">
    <location>
        <begin position="119"/>
        <end position="148"/>
    </location>
</feature>
<evidence type="ECO:0000256" key="3">
    <source>
        <dbReference type="SAM" id="SignalP"/>
    </source>
</evidence>
<evidence type="ECO:0000256" key="2">
    <source>
        <dbReference type="SAM" id="Phobius"/>
    </source>
</evidence>
<evidence type="ECO:0000313" key="5">
    <source>
        <dbReference type="Proteomes" id="UP000053477"/>
    </source>
</evidence>
<feature type="compositionally biased region" description="Polar residues" evidence="1">
    <location>
        <begin position="568"/>
        <end position="581"/>
    </location>
</feature>
<organism evidence="4 5">
    <name type="scientific">Schizopora paradoxa</name>
    <dbReference type="NCBI Taxonomy" id="27342"/>
    <lineage>
        <taxon>Eukaryota</taxon>
        <taxon>Fungi</taxon>
        <taxon>Dikarya</taxon>
        <taxon>Basidiomycota</taxon>
        <taxon>Agaricomycotina</taxon>
        <taxon>Agaricomycetes</taxon>
        <taxon>Hymenochaetales</taxon>
        <taxon>Schizoporaceae</taxon>
        <taxon>Schizopora</taxon>
    </lineage>
</organism>
<dbReference type="Proteomes" id="UP000053477">
    <property type="component" value="Unassembled WGS sequence"/>
</dbReference>
<feature type="region of interest" description="Disordered" evidence="1">
    <location>
        <begin position="490"/>
        <end position="590"/>
    </location>
</feature>
<keyword evidence="2" id="KW-1133">Transmembrane helix</keyword>
<gene>
    <name evidence="4" type="ORF">SCHPADRAFT_582163</name>
</gene>
<dbReference type="InParanoid" id="A0A0H2RW93"/>
<keyword evidence="2" id="KW-0472">Membrane</keyword>
<evidence type="ECO:0000313" key="4">
    <source>
        <dbReference type="EMBL" id="KLO09066.1"/>
    </source>
</evidence>
<dbReference type="OrthoDB" id="3266941at2759"/>
<keyword evidence="5" id="KW-1185">Reference proteome</keyword>